<keyword evidence="1" id="KW-0732">Signal</keyword>
<protein>
    <submittedName>
        <fullName evidence="2">Uncharacterized protein</fullName>
    </submittedName>
</protein>
<dbReference type="AlphaFoldDB" id="A0A0L6UHS2"/>
<dbReference type="OrthoDB" id="2796020at2759"/>
<evidence type="ECO:0000313" key="2">
    <source>
        <dbReference type="EMBL" id="KNZ47812.1"/>
    </source>
</evidence>
<feature type="chain" id="PRO_5005567485" evidence="1">
    <location>
        <begin position="28"/>
        <end position="83"/>
    </location>
</feature>
<comment type="caution">
    <text evidence="2">The sequence shown here is derived from an EMBL/GenBank/DDBJ whole genome shotgun (WGS) entry which is preliminary data.</text>
</comment>
<evidence type="ECO:0000313" key="3">
    <source>
        <dbReference type="Proteomes" id="UP000037035"/>
    </source>
</evidence>
<proteinExistence type="predicted"/>
<gene>
    <name evidence="2" type="ORF">VP01_6113g1</name>
</gene>
<accession>A0A0L6UHS2</accession>
<organism evidence="2 3">
    <name type="scientific">Puccinia sorghi</name>
    <dbReference type="NCBI Taxonomy" id="27349"/>
    <lineage>
        <taxon>Eukaryota</taxon>
        <taxon>Fungi</taxon>
        <taxon>Dikarya</taxon>
        <taxon>Basidiomycota</taxon>
        <taxon>Pucciniomycotina</taxon>
        <taxon>Pucciniomycetes</taxon>
        <taxon>Pucciniales</taxon>
        <taxon>Pucciniaceae</taxon>
        <taxon>Puccinia</taxon>
    </lineage>
</organism>
<feature type="signal peptide" evidence="1">
    <location>
        <begin position="1"/>
        <end position="27"/>
    </location>
</feature>
<keyword evidence="3" id="KW-1185">Reference proteome</keyword>
<sequence length="83" mass="9643">MRLKNLSFSVTWLVAFTILLQFAQLECFVHVYVNYMIITSHDVDQFNWLISSQFCKHGAPGQRAKYMEDLGNTKNILVIKLTC</sequence>
<dbReference type="EMBL" id="LAVV01011401">
    <property type="protein sequence ID" value="KNZ47812.1"/>
    <property type="molecule type" value="Genomic_DNA"/>
</dbReference>
<reference evidence="2 3" key="1">
    <citation type="submission" date="2015-08" db="EMBL/GenBank/DDBJ databases">
        <title>Next Generation Sequencing and Analysis of the Genome of Puccinia sorghi L Schw, the Causal Agent of Maize Common Rust.</title>
        <authorList>
            <person name="Rochi L."/>
            <person name="Burguener G."/>
            <person name="Darino M."/>
            <person name="Turjanski A."/>
            <person name="Kreff E."/>
            <person name="Dieguez M.J."/>
            <person name="Sacco F."/>
        </authorList>
    </citation>
    <scope>NUCLEOTIDE SEQUENCE [LARGE SCALE GENOMIC DNA]</scope>
    <source>
        <strain evidence="2 3">RO10H11247</strain>
    </source>
</reference>
<dbReference type="VEuPathDB" id="FungiDB:VP01_6113g1"/>
<dbReference type="Proteomes" id="UP000037035">
    <property type="component" value="Unassembled WGS sequence"/>
</dbReference>
<name>A0A0L6UHS2_9BASI</name>
<evidence type="ECO:0000256" key="1">
    <source>
        <dbReference type="SAM" id="SignalP"/>
    </source>
</evidence>